<name>A0A8T0I8D3_CERPU</name>
<keyword evidence="2" id="KW-0472">Membrane</keyword>
<dbReference type="AlphaFoldDB" id="A0A8T0I8D3"/>
<dbReference type="Gene3D" id="1.25.40.10">
    <property type="entry name" value="Tetratricopeptide repeat domain"/>
    <property type="match status" value="1"/>
</dbReference>
<dbReference type="EMBL" id="CM026424">
    <property type="protein sequence ID" value="KAG0578738.1"/>
    <property type="molecule type" value="Genomic_DNA"/>
</dbReference>
<dbReference type="InterPro" id="IPR011009">
    <property type="entry name" value="Kinase-like_dom_sf"/>
</dbReference>
<dbReference type="SUPFAM" id="SSF48452">
    <property type="entry name" value="TPR-like"/>
    <property type="match status" value="1"/>
</dbReference>
<dbReference type="Proteomes" id="UP000822688">
    <property type="component" value="Chromosome 4"/>
</dbReference>
<protein>
    <recommendedName>
        <fullName evidence="5">Protein kinase domain-containing protein</fullName>
    </recommendedName>
</protein>
<accession>A0A8T0I8D3</accession>
<comment type="caution">
    <text evidence="3">The sequence shown here is derived from an EMBL/GenBank/DDBJ whole genome shotgun (WGS) entry which is preliminary data.</text>
</comment>
<sequence length="944" mass="105695">MSPASDQQFNTWFPAVVLGLVIGILAAALWDVIRRKTWLFASRFWPGVLKEVGLDHPGVSRSEVEEKQREVTEMLSAISSQISSGRVAGTSSDFDIEAQTGFNPVYTSTLKPITFTATAYFPDGTPNFLLHRTKVLFGRYARGPVKRSKSSTILHAALPVDPWVLAEIGELAKNCLYIENKCTFQFGNWAIMYHNADEVHLRVLTEGEVPVNVEARWQGDGTGITMYGLYLNGAQVKVATKRTCTTLRSAGPAVRGYGDLDELHFPTAGLDIPGDDPLIYAAKVVEAGIGISLIVRSEANFILHSREKSLREVTIGLLQWMSLSAKNMFKELLKYEDRQPENSRRGPDLDFNFAHFELLAEYWKGVSVVELLENRKKVLNYLQELSVSGIVECTDSQLSHFPNLFIGDQFYFKYWQRGLEDVNEVILLMNSPKNINGPQSGTHLSIRGGIKFLLGDFEGALQDFDLAYKLNPEGHRSTLLLDRALTKCMLSKYSDAMEDVLAIIVINPDLNYVQELQILLHQLLYQLTVGRTQYSSLNQGPQHVDLQGNVPTILDLLTGHEWHSSESVRVSDVSTPADDSKEDSSSMNPGVIYFQANWSAPPERLRNPSDLNGISCDMWEKIYGRTYEDAETIMSDSRDSCDIHTAFEGLLPWTDEVAIMDSSGADRALTPGRPEYFSSRTDGRDEVAITDSSGADRALTPGRPEYFSSRTDGIVCKFPDYEMHGLCPKSDLACASLEDGWGPRVMQFDPDSVTVKEFLMMDKAGLTEHIPTVPLSGPFPLRQSRDIMLRHIAQGLICVHSSAFAHPDLEASNILLHAETDSIPTQLKTADSSLTESKCLDWESDERYNANISSTLFLQVPEALRAGGRTQDCDETQVPWERRDAMELRDAMGTQRCDGNSEMLRERRDAKGTQRCDGNSEMRWEHINVVENRPVINTDMWLNR</sequence>
<dbReference type="InterPro" id="IPR011990">
    <property type="entry name" value="TPR-like_helical_dom_sf"/>
</dbReference>
<keyword evidence="2" id="KW-0812">Transmembrane</keyword>
<organism evidence="3 4">
    <name type="scientific">Ceratodon purpureus</name>
    <name type="common">Fire moss</name>
    <name type="synonym">Dicranum purpureum</name>
    <dbReference type="NCBI Taxonomy" id="3225"/>
    <lineage>
        <taxon>Eukaryota</taxon>
        <taxon>Viridiplantae</taxon>
        <taxon>Streptophyta</taxon>
        <taxon>Embryophyta</taxon>
        <taxon>Bryophyta</taxon>
        <taxon>Bryophytina</taxon>
        <taxon>Bryopsida</taxon>
        <taxon>Dicranidae</taxon>
        <taxon>Pseudoditrichales</taxon>
        <taxon>Ditrichaceae</taxon>
        <taxon>Ceratodon</taxon>
    </lineage>
</organism>
<keyword evidence="2" id="KW-1133">Transmembrane helix</keyword>
<evidence type="ECO:0000313" key="4">
    <source>
        <dbReference type="Proteomes" id="UP000822688"/>
    </source>
</evidence>
<evidence type="ECO:0000313" key="3">
    <source>
        <dbReference type="EMBL" id="KAG0578738.1"/>
    </source>
</evidence>
<gene>
    <name evidence="3" type="ORF">KC19_4G046500</name>
</gene>
<feature type="transmembrane region" description="Helical" evidence="2">
    <location>
        <begin position="12"/>
        <end position="33"/>
    </location>
</feature>
<evidence type="ECO:0000256" key="1">
    <source>
        <dbReference type="SAM" id="MobiDB-lite"/>
    </source>
</evidence>
<dbReference type="Gene3D" id="1.10.510.10">
    <property type="entry name" value="Transferase(Phosphotransferase) domain 1"/>
    <property type="match status" value="1"/>
</dbReference>
<keyword evidence="4" id="KW-1185">Reference proteome</keyword>
<evidence type="ECO:0008006" key="5">
    <source>
        <dbReference type="Google" id="ProtNLM"/>
    </source>
</evidence>
<reference evidence="3" key="1">
    <citation type="submission" date="2020-06" db="EMBL/GenBank/DDBJ databases">
        <title>WGS assembly of Ceratodon purpureus strain R40.</title>
        <authorList>
            <person name="Carey S.B."/>
            <person name="Jenkins J."/>
            <person name="Shu S."/>
            <person name="Lovell J.T."/>
            <person name="Sreedasyam A."/>
            <person name="Maumus F."/>
            <person name="Tiley G.P."/>
            <person name="Fernandez-Pozo N."/>
            <person name="Barry K."/>
            <person name="Chen C."/>
            <person name="Wang M."/>
            <person name="Lipzen A."/>
            <person name="Daum C."/>
            <person name="Saski C.A."/>
            <person name="Payton A.C."/>
            <person name="Mcbreen J.C."/>
            <person name="Conrad R.E."/>
            <person name="Kollar L.M."/>
            <person name="Olsson S."/>
            <person name="Huttunen S."/>
            <person name="Landis J.B."/>
            <person name="Wickett N.J."/>
            <person name="Johnson M.G."/>
            <person name="Rensing S.A."/>
            <person name="Grimwood J."/>
            <person name="Schmutz J."/>
            <person name="Mcdaniel S.F."/>
        </authorList>
    </citation>
    <scope>NUCLEOTIDE SEQUENCE</scope>
    <source>
        <strain evidence="3">R40</strain>
    </source>
</reference>
<dbReference type="SUPFAM" id="SSF56112">
    <property type="entry name" value="Protein kinase-like (PK-like)"/>
    <property type="match status" value="1"/>
</dbReference>
<proteinExistence type="predicted"/>
<evidence type="ECO:0000256" key="2">
    <source>
        <dbReference type="SAM" id="Phobius"/>
    </source>
</evidence>
<feature type="region of interest" description="Disordered" evidence="1">
    <location>
        <begin position="567"/>
        <end position="586"/>
    </location>
</feature>